<organism evidence="2 3">
    <name type="scientific">Iphiclides podalirius</name>
    <name type="common">scarce swallowtail</name>
    <dbReference type="NCBI Taxonomy" id="110791"/>
    <lineage>
        <taxon>Eukaryota</taxon>
        <taxon>Metazoa</taxon>
        <taxon>Ecdysozoa</taxon>
        <taxon>Arthropoda</taxon>
        <taxon>Hexapoda</taxon>
        <taxon>Insecta</taxon>
        <taxon>Pterygota</taxon>
        <taxon>Neoptera</taxon>
        <taxon>Endopterygota</taxon>
        <taxon>Lepidoptera</taxon>
        <taxon>Glossata</taxon>
        <taxon>Ditrysia</taxon>
        <taxon>Papilionoidea</taxon>
        <taxon>Papilionidae</taxon>
        <taxon>Papilioninae</taxon>
        <taxon>Iphiclides</taxon>
    </lineage>
</organism>
<evidence type="ECO:0000313" key="2">
    <source>
        <dbReference type="EMBL" id="CAH2050957.1"/>
    </source>
</evidence>
<dbReference type="EMBL" id="OW152814">
    <property type="protein sequence ID" value="CAH2050957.1"/>
    <property type="molecule type" value="Genomic_DNA"/>
</dbReference>
<feature type="region of interest" description="Disordered" evidence="1">
    <location>
        <begin position="50"/>
        <end position="75"/>
    </location>
</feature>
<gene>
    <name evidence="2" type="ORF">IPOD504_LOCUS7804</name>
</gene>
<reference evidence="2" key="1">
    <citation type="submission" date="2022-03" db="EMBL/GenBank/DDBJ databases">
        <authorList>
            <person name="Martin H S."/>
        </authorList>
    </citation>
    <scope>NUCLEOTIDE SEQUENCE</scope>
</reference>
<name>A0ABN8I9H1_9NEOP</name>
<protein>
    <submittedName>
        <fullName evidence="2">Uncharacterized protein</fullName>
    </submittedName>
</protein>
<evidence type="ECO:0000256" key="1">
    <source>
        <dbReference type="SAM" id="MobiDB-lite"/>
    </source>
</evidence>
<keyword evidence="3" id="KW-1185">Reference proteome</keyword>
<proteinExistence type="predicted"/>
<feature type="non-terminal residue" evidence="2">
    <location>
        <position position="1"/>
    </location>
</feature>
<dbReference type="Proteomes" id="UP000837857">
    <property type="component" value="Chromosome 2"/>
</dbReference>
<accession>A0ABN8I9H1</accession>
<evidence type="ECO:0000313" key="3">
    <source>
        <dbReference type="Proteomes" id="UP000837857"/>
    </source>
</evidence>
<sequence>MRTLALHAATGNGAAPARPAHACTITLIQVAVAAMTTFYVRMRLSRNMDAKSRGTYPDEPAHSCNSRGSCVALPP</sequence>